<name>A0ABW3FRS1_9PSEU</name>
<dbReference type="Pfam" id="PF01799">
    <property type="entry name" value="Fer2_2"/>
    <property type="match status" value="1"/>
</dbReference>
<dbReference type="SMART" id="SM01008">
    <property type="entry name" value="Ald_Xan_dh_C"/>
    <property type="match status" value="1"/>
</dbReference>
<dbReference type="PROSITE" id="PS00197">
    <property type="entry name" value="2FE2S_FER_1"/>
    <property type="match status" value="1"/>
</dbReference>
<dbReference type="InterPro" id="IPR002888">
    <property type="entry name" value="2Fe-2S-bd"/>
</dbReference>
<dbReference type="InterPro" id="IPR012675">
    <property type="entry name" value="Beta-grasp_dom_sf"/>
</dbReference>
<organism evidence="8 9">
    <name type="scientific">Saccharopolyspora rosea</name>
    <dbReference type="NCBI Taxonomy" id="524884"/>
    <lineage>
        <taxon>Bacteria</taxon>
        <taxon>Bacillati</taxon>
        <taxon>Actinomycetota</taxon>
        <taxon>Actinomycetes</taxon>
        <taxon>Pseudonocardiales</taxon>
        <taxon>Pseudonocardiaceae</taxon>
        <taxon>Saccharopolyspora</taxon>
    </lineage>
</organism>
<dbReference type="RefSeq" id="WP_263252669.1">
    <property type="nucleotide sequence ID" value="NZ_BAABLT010000001.1"/>
</dbReference>
<dbReference type="Gene3D" id="3.30.365.10">
    <property type="entry name" value="Aldehyde oxidase/xanthine dehydrogenase, molybdopterin binding domain"/>
    <property type="match status" value="4"/>
</dbReference>
<dbReference type="SUPFAM" id="SSF54292">
    <property type="entry name" value="2Fe-2S ferredoxin-like"/>
    <property type="match status" value="1"/>
</dbReference>
<evidence type="ECO:0000256" key="6">
    <source>
        <dbReference type="SAM" id="MobiDB-lite"/>
    </source>
</evidence>
<dbReference type="CDD" id="cd00207">
    <property type="entry name" value="fer2"/>
    <property type="match status" value="1"/>
</dbReference>
<comment type="similarity">
    <text evidence="1">Belongs to the xanthine dehydrogenase family.</text>
</comment>
<dbReference type="Gene3D" id="3.10.20.30">
    <property type="match status" value="1"/>
</dbReference>
<dbReference type="InterPro" id="IPR036856">
    <property type="entry name" value="Ald_Oxase/Xan_DH_a/b_sf"/>
</dbReference>
<keyword evidence="4" id="KW-0560">Oxidoreductase</keyword>
<keyword evidence="2" id="KW-0500">Molybdenum</keyword>
<evidence type="ECO:0000256" key="1">
    <source>
        <dbReference type="ARBA" id="ARBA00006849"/>
    </source>
</evidence>
<evidence type="ECO:0000256" key="2">
    <source>
        <dbReference type="ARBA" id="ARBA00022505"/>
    </source>
</evidence>
<dbReference type="InterPro" id="IPR016208">
    <property type="entry name" value="Ald_Oxase/xanthine_DH-like"/>
</dbReference>
<reference evidence="9" key="1">
    <citation type="journal article" date="2019" name="Int. J. Syst. Evol. Microbiol.">
        <title>The Global Catalogue of Microorganisms (GCM) 10K type strain sequencing project: providing services to taxonomists for standard genome sequencing and annotation.</title>
        <authorList>
            <consortium name="The Broad Institute Genomics Platform"/>
            <consortium name="The Broad Institute Genome Sequencing Center for Infectious Disease"/>
            <person name="Wu L."/>
            <person name="Ma J."/>
        </authorList>
    </citation>
    <scope>NUCLEOTIDE SEQUENCE [LARGE SCALE GENOMIC DNA]</scope>
    <source>
        <strain evidence="9">CCUG 56401</strain>
    </source>
</reference>
<dbReference type="SUPFAM" id="SSF56003">
    <property type="entry name" value="Molybdenum cofactor-binding domain"/>
    <property type="match status" value="1"/>
</dbReference>
<accession>A0ABW3FRS1</accession>
<feature type="domain" description="2Fe-2S ferredoxin-type" evidence="7">
    <location>
        <begin position="1"/>
        <end position="74"/>
    </location>
</feature>
<keyword evidence="9" id="KW-1185">Reference proteome</keyword>
<dbReference type="Proteomes" id="UP001597018">
    <property type="component" value="Unassembled WGS sequence"/>
</dbReference>
<keyword evidence="3" id="KW-0479">Metal-binding</keyword>
<evidence type="ECO:0000256" key="3">
    <source>
        <dbReference type="ARBA" id="ARBA00022723"/>
    </source>
</evidence>
<dbReference type="InterPro" id="IPR046867">
    <property type="entry name" value="AldOxase/xan_DH_MoCoBD2"/>
</dbReference>
<evidence type="ECO:0000256" key="4">
    <source>
        <dbReference type="ARBA" id="ARBA00023002"/>
    </source>
</evidence>
<dbReference type="InterPro" id="IPR036010">
    <property type="entry name" value="2Fe-2S_ferredoxin-like_sf"/>
</dbReference>
<gene>
    <name evidence="8" type="ORF">ACFQ16_07055</name>
</gene>
<evidence type="ECO:0000259" key="7">
    <source>
        <dbReference type="PROSITE" id="PS51085"/>
    </source>
</evidence>
<dbReference type="Pfam" id="PF01315">
    <property type="entry name" value="Ald_Xan_dh_C"/>
    <property type="match status" value="1"/>
</dbReference>
<dbReference type="Pfam" id="PF02738">
    <property type="entry name" value="MoCoBD_1"/>
    <property type="match status" value="1"/>
</dbReference>
<dbReference type="Gene3D" id="3.90.1170.50">
    <property type="entry name" value="Aldehyde oxidase/xanthine dehydrogenase, a/b hammerhead"/>
    <property type="match status" value="1"/>
</dbReference>
<protein>
    <submittedName>
        <fullName evidence="8">Molybdopterin-dependent oxidoreductase</fullName>
    </submittedName>
</protein>
<proteinExistence type="inferred from homology"/>
<dbReference type="PANTHER" id="PTHR11908:SF132">
    <property type="entry name" value="ALDEHYDE OXIDASE 1-RELATED"/>
    <property type="match status" value="1"/>
</dbReference>
<dbReference type="SUPFAM" id="SSF54665">
    <property type="entry name" value="CO dehydrogenase molybdoprotein N-domain-like"/>
    <property type="match status" value="1"/>
</dbReference>
<evidence type="ECO:0000313" key="9">
    <source>
        <dbReference type="Proteomes" id="UP001597018"/>
    </source>
</evidence>
<dbReference type="PANTHER" id="PTHR11908">
    <property type="entry name" value="XANTHINE DEHYDROGENASE"/>
    <property type="match status" value="1"/>
</dbReference>
<dbReference type="InterPro" id="IPR037165">
    <property type="entry name" value="AldOxase/xan_DH_Mopterin-bd_sf"/>
</dbReference>
<evidence type="ECO:0000256" key="5">
    <source>
        <dbReference type="ARBA" id="ARBA00023004"/>
    </source>
</evidence>
<dbReference type="EMBL" id="JBHTIW010000003">
    <property type="protein sequence ID" value="MFD0919496.1"/>
    <property type="molecule type" value="Genomic_DNA"/>
</dbReference>
<dbReference type="InterPro" id="IPR001041">
    <property type="entry name" value="2Fe-2S_ferredoxin-type"/>
</dbReference>
<evidence type="ECO:0000313" key="8">
    <source>
        <dbReference type="EMBL" id="MFD0919496.1"/>
    </source>
</evidence>
<dbReference type="Pfam" id="PF00111">
    <property type="entry name" value="Fer2"/>
    <property type="match status" value="1"/>
</dbReference>
<feature type="region of interest" description="Disordered" evidence="6">
    <location>
        <begin position="142"/>
        <end position="168"/>
    </location>
</feature>
<sequence>MELNINGDPCTGTPRAGQCLRTFLRDQAHFEVKKGCDAGDCGACAVLVDGEPVHSCLYPARRAEGRSVTTVSGLGTVDDPHPMQQAFVDNFGFQCGFCTAGMIVTASTLSADQLDDLPRLMKGSLCRCTGYRSIRQAIGQGVTGGADRAPRSGRQAAIGTSANPPAAGRVVTGTEPYTFDVELPGALHIRVLGSPHAHARIVDIDTTRAEQLPGVELVLDHRSAPRTRFSTAQHEHRTDDPHDTRVLDDVVRFKGQRVAAVAATTAAVAEAACRLIEVTYDVLPSVHDPELARSPGAPVLHPELLDSDQPDEELPEDVARNVVACIHDGVGGDVDQALADSDVTVRGEWRTQRVSHAQLETHGSLGWLDEDGRLVIRTSSQVPFLTRRTLCRLLDLPEERVRVFTKRVGGGFGGKQEMFAEDLVALVVLRTGKPAVYELSRPEEFQRTSVRHPFRVRVALGAERSGRLTAIKLDVLADTGAYGNHAPGVLFHGCAESISLYNAPVKRVDAEAVYTNNIPSGAFRGYGLGQVVLGVESAMDELALALDIDPFELRRINAVRDGDPLVEAHPADDGLVCGSYGLDQCLDLAQRALARGNGVPAPEGEHWRTGEGMAVAMIATMAPRGHVSRTTLSVRPDGTYVAGVGTSEFGNGTTTVHTQIVATTMSTELDRVRLTNSDTDGAVYDTGAFASAGTTVAGKALHAAATALRTLLLRVAAEITGTDPAACSLFADGIRTPERVVGFPEVIRACPEANRDGDAAFARGDEFGEVRSLAWNVQAFRVAVDTRTGAVRILHSVQAADAGTVLNPEQCRGQVEGGVAQAIGASLYEEVVVDS</sequence>
<dbReference type="Pfam" id="PF20256">
    <property type="entry name" value="MoCoBD_2"/>
    <property type="match status" value="1"/>
</dbReference>
<dbReference type="InterPro" id="IPR006058">
    <property type="entry name" value="2Fe2S_fd_BS"/>
</dbReference>
<dbReference type="Gene3D" id="1.10.150.120">
    <property type="entry name" value="[2Fe-2S]-binding domain"/>
    <property type="match status" value="1"/>
</dbReference>
<dbReference type="InterPro" id="IPR036884">
    <property type="entry name" value="2Fe-2S-bd_dom_sf"/>
</dbReference>
<dbReference type="SUPFAM" id="SSF47741">
    <property type="entry name" value="CO dehydrogenase ISP C-domain like"/>
    <property type="match status" value="1"/>
</dbReference>
<dbReference type="PROSITE" id="PS51085">
    <property type="entry name" value="2FE2S_FER_2"/>
    <property type="match status" value="1"/>
</dbReference>
<comment type="caution">
    <text evidence="8">The sequence shown here is derived from an EMBL/GenBank/DDBJ whole genome shotgun (WGS) entry which is preliminary data.</text>
</comment>
<dbReference type="InterPro" id="IPR008274">
    <property type="entry name" value="AldOxase/xan_DH_MoCoBD1"/>
</dbReference>
<dbReference type="InterPro" id="IPR000674">
    <property type="entry name" value="Ald_Oxase/Xan_DH_a/b"/>
</dbReference>
<keyword evidence="5" id="KW-0408">Iron</keyword>